<evidence type="ECO:0000313" key="1">
    <source>
        <dbReference type="EMBL" id="ETR68499.1"/>
    </source>
</evidence>
<dbReference type="EMBL" id="ATBP01000931">
    <property type="protein sequence ID" value="ETR68499.1"/>
    <property type="molecule type" value="Genomic_DNA"/>
</dbReference>
<protein>
    <submittedName>
        <fullName evidence="1">Uncharacterized protein</fullName>
    </submittedName>
</protein>
<dbReference type="Proteomes" id="UP000189670">
    <property type="component" value="Unassembled WGS sequence"/>
</dbReference>
<organism evidence="1 2">
    <name type="scientific">Candidatus Magnetoglobus multicellularis str. Araruama</name>
    <dbReference type="NCBI Taxonomy" id="890399"/>
    <lineage>
        <taxon>Bacteria</taxon>
        <taxon>Pseudomonadati</taxon>
        <taxon>Thermodesulfobacteriota</taxon>
        <taxon>Desulfobacteria</taxon>
        <taxon>Desulfobacterales</taxon>
        <taxon>Desulfobacteraceae</taxon>
        <taxon>Candidatus Magnetoglobus</taxon>
    </lineage>
</organism>
<gene>
    <name evidence="1" type="ORF">OMM_10466</name>
</gene>
<proteinExistence type="predicted"/>
<reference evidence="2" key="1">
    <citation type="submission" date="2012-11" db="EMBL/GenBank/DDBJ databases">
        <authorList>
            <person name="Lucero-Rivera Y.E."/>
            <person name="Tovar-Ramirez D."/>
        </authorList>
    </citation>
    <scope>NUCLEOTIDE SEQUENCE [LARGE SCALE GENOMIC DNA]</scope>
    <source>
        <strain evidence="2">Araruama</strain>
    </source>
</reference>
<accession>A0A1V1P0V5</accession>
<sequence length="108" mass="12308">MYIEDIIMKKTLGILVTSNNHLDKILGICKAAVHKNIEVHMFLTHLGVMITQNNRFHELESLASISICNVSFSKYGLKPPIPGIKKKDYATQSRNAIMLEDCQRYIVF</sequence>
<comment type="caution">
    <text evidence="1">The sequence shown here is derived from an EMBL/GenBank/DDBJ whole genome shotgun (WGS) entry which is preliminary data.</text>
</comment>
<name>A0A1V1P0V5_9BACT</name>
<dbReference type="AlphaFoldDB" id="A0A1V1P0V5"/>
<evidence type="ECO:0000313" key="2">
    <source>
        <dbReference type="Proteomes" id="UP000189670"/>
    </source>
</evidence>